<evidence type="ECO:0000256" key="2">
    <source>
        <dbReference type="SAM" id="SignalP"/>
    </source>
</evidence>
<dbReference type="VEuPathDB" id="ToxoDB:CSUI_003505"/>
<feature type="region of interest" description="Disordered" evidence="1">
    <location>
        <begin position="297"/>
        <end position="328"/>
    </location>
</feature>
<feature type="compositionally biased region" description="Basic and acidic residues" evidence="1">
    <location>
        <begin position="421"/>
        <end position="431"/>
    </location>
</feature>
<dbReference type="RefSeq" id="XP_067924322.1">
    <property type="nucleotide sequence ID" value="XM_068063702.1"/>
</dbReference>
<dbReference type="GeneID" id="94426913"/>
<keyword evidence="2" id="KW-0732">Signal</keyword>
<accession>A0A2C6L4L3</accession>
<comment type="caution">
    <text evidence="3">The sequence shown here is derived from an EMBL/GenBank/DDBJ whole genome shotgun (WGS) entry which is preliminary data.</text>
</comment>
<dbReference type="EMBL" id="MIGC01001576">
    <property type="protein sequence ID" value="PHJ22645.1"/>
    <property type="molecule type" value="Genomic_DNA"/>
</dbReference>
<keyword evidence="3" id="KW-0808">Transferase</keyword>
<feature type="compositionally biased region" description="Basic and acidic residues" evidence="1">
    <location>
        <begin position="480"/>
        <end position="491"/>
    </location>
</feature>
<evidence type="ECO:0000313" key="3">
    <source>
        <dbReference type="EMBL" id="PHJ22645.1"/>
    </source>
</evidence>
<organism evidence="3 4">
    <name type="scientific">Cystoisospora suis</name>
    <dbReference type="NCBI Taxonomy" id="483139"/>
    <lineage>
        <taxon>Eukaryota</taxon>
        <taxon>Sar</taxon>
        <taxon>Alveolata</taxon>
        <taxon>Apicomplexa</taxon>
        <taxon>Conoidasida</taxon>
        <taxon>Coccidia</taxon>
        <taxon>Eucoccidiorida</taxon>
        <taxon>Eimeriorina</taxon>
        <taxon>Sarcocystidae</taxon>
        <taxon>Cystoisospora</taxon>
    </lineage>
</organism>
<feature type="region of interest" description="Disordered" evidence="1">
    <location>
        <begin position="396"/>
        <end position="496"/>
    </location>
</feature>
<gene>
    <name evidence="3" type="ORF">CSUI_003505</name>
</gene>
<feature type="region of interest" description="Disordered" evidence="1">
    <location>
        <begin position="514"/>
        <end position="536"/>
    </location>
</feature>
<proteinExistence type="predicted"/>
<dbReference type="GO" id="GO:0016740">
    <property type="term" value="F:transferase activity"/>
    <property type="evidence" value="ECO:0007669"/>
    <property type="project" value="UniProtKB-KW"/>
</dbReference>
<reference evidence="3 4" key="1">
    <citation type="journal article" date="2017" name="Int. J. Parasitol.">
        <title>The genome of the protozoan parasite Cystoisospora suis and a reverse vaccinology approach to identify vaccine candidates.</title>
        <authorList>
            <person name="Palmieri N."/>
            <person name="Shrestha A."/>
            <person name="Ruttkowski B."/>
            <person name="Beck T."/>
            <person name="Vogl C."/>
            <person name="Tomley F."/>
            <person name="Blake D.P."/>
            <person name="Joachim A."/>
        </authorList>
    </citation>
    <scope>NUCLEOTIDE SEQUENCE [LARGE SCALE GENOMIC DNA]</scope>
    <source>
        <strain evidence="3 4">Wien I</strain>
    </source>
</reference>
<feature type="compositionally biased region" description="Polar residues" evidence="1">
    <location>
        <begin position="298"/>
        <end position="307"/>
    </location>
</feature>
<protein>
    <submittedName>
        <fullName evidence="3">Hect-domain (Ubiquitin-transferase) domain-containing</fullName>
    </submittedName>
</protein>
<keyword evidence="4" id="KW-1185">Reference proteome</keyword>
<dbReference type="Proteomes" id="UP000221165">
    <property type="component" value="Unassembled WGS sequence"/>
</dbReference>
<evidence type="ECO:0000256" key="1">
    <source>
        <dbReference type="SAM" id="MobiDB-lite"/>
    </source>
</evidence>
<dbReference type="AlphaFoldDB" id="A0A2C6L4L3"/>
<feature type="non-terminal residue" evidence="3">
    <location>
        <position position="1068"/>
    </location>
</feature>
<name>A0A2C6L4L3_9APIC</name>
<feature type="chain" id="PRO_5013084240" evidence="2">
    <location>
        <begin position="16"/>
        <end position="1068"/>
    </location>
</feature>
<feature type="compositionally biased region" description="Polar residues" evidence="1">
    <location>
        <begin position="521"/>
        <end position="530"/>
    </location>
</feature>
<sequence length="1068" mass="116639">MRLFFLLLLMEFAASVLVPRVADSVFAGDSLSAIYSRQAERCRSIQNAALDCFSLPRPKPLRPVQQVVLPPLAEYLGQALAFFYEACRCPADCLCCGDAPLGLPWSEPSARQKDVRYTATGGDIFETKTGNHPLPPPDVGVRVHKTASVSADASSTSCTPASSSPFSAFSTGKDEQRSLAKRYFGLLCSCERMDRLHAALFNPTGRSCVRGFPFVSLGRSSSPLCLTTAIRELLLHMQTLQELRGLDGNFPHCPGVPSALFLFEFLQRLSAMGSVKKPHFGSLLRQVLEAGERWCTGDKSQTESADTTDPEGRPVENFLSSEGVRETSGSERSHRIQVDFWKTLPLVDEDVQQLFIPQHLDLRQDLKPVLDRLLDTRKWLRQECFRTARHAKRMRLVSSSTSAATVRGTGRLSDTVSESSRQGERESDRRLLALVSPPSSDRRRFWGSNVFRGSHKRTPDSSARSAPTLGSVANTPNRPGGEDSDGRHTFEGDGIGAESSRACCRREATEQLWAGHDTAGQPDTRSSTSPDAGYLVREGPPKLALEVIDEESEERLLSRNFCSDGPRQNVKVFSSSKEFAGDGGSQVSTSLSSSSLHFSSPRGPCCGVPPSHLSCVSSCYSSNLFLSTATHSFQSCRPYKTAFSASLAANSLPLPSTVASPDTVKKALDVLLRRSPKRRGAADSGWRRDISPADIEREQLRGSPVRGLRHRKVGLEACGDDRVSDTSAHFKLKRRARSEDYTRAGLPFSSRAVTKKRKCAVPVFVPIAVRTDHRELLRRLFLRWQTRQREQFGVTEKKNGDERHLRAVAGIAKLPGKSYFMDDADGEEDRLTPHSEKVDACLSTRRGCGAEGQCQEESRHLVNGVCGALEAFPKSGCTNRSDGPVGQMCATMEDGEETYFARDLAVCFQEDVRVIKLAPHATGAVVSFCSPPCQLAPGDQLTVYALPRTLVATSQNSPCSVPGAAHCPWIPVVEMSSYFVDRLWHAVDYAPSFRACGGPIFGNGTTQGGATKALQDVMLSSEEWRGGPFALGSLAAAIRHGLLDAVDALAFIPQSVVDCQVTPLKRQS</sequence>
<evidence type="ECO:0000313" key="4">
    <source>
        <dbReference type="Proteomes" id="UP000221165"/>
    </source>
</evidence>
<feature type="signal peptide" evidence="2">
    <location>
        <begin position="1"/>
        <end position="15"/>
    </location>
</feature>